<dbReference type="PIRSF" id="PIRSF000538">
    <property type="entry name" value="GlpK"/>
    <property type="match status" value="1"/>
</dbReference>
<dbReference type="InterPro" id="IPR050406">
    <property type="entry name" value="FGGY_Carb_Kinase"/>
</dbReference>
<comment type="similarity">
    <text evidence="1 4">Belongs to the FGGY kinase family.</text>
</comment>
<dbReference type="InterPro" id="IPR000577">
    <property type="entry name" value="Carb_kinase_FGGY"/>
</dbReference>
<keyword evidence="3 4" id="KW-0418">Kinase</keyword>
<dbReference type="InterPro" id="IPR018485">
    <property type="entry name" value="FGGY_C"/>
</dbReference>
<dbReference type="InterPro" id="IPR043129">
    <property type="entry name" value="ATPase_NBD"/>
</dbReference>
<gene>
    <name evidence="7" type="ORF">ENX73_02290</name>
</gene>
<feature type="domain" description="Carbohydrate kinase FGGY C-terminal" evidence="6">
    <location>
        <begin position="257"/>
        <end position="450"/>
    </location>
</feature>
<evidence type="ECO:0000256" key="1">
    <source>
        <dbReference type="ARBA" id="ARBA00009156"/>
    </source>
</evidence>
<dbReference type="Pfam" id="PF00370">
    <property type="entry name" value="FGGY_N"/>
    <property type="match status" value="1"/>
</dbReference>
<evidence type="ECO:0000256" key="4">
    <source>
        <dbReference type="RuleBase" id="RU003733"/>
    </source>
</evidence>
<evidence type="ECO:0000256" key="3">
    <source>
        <dbReference type="ARBA" id="ARBA00022777"/>
    </source>
</evidence>
<dbReference type="GO" id="GO:0016773">
    <property type="term" value="F:phosphotransferase activity, alcohol group as acceptor"/>
    <property type="evidence" value="ECO:0007669"/>
    <property type="project" value="InterPro"/>
</dbReference>
<dbReference type="PANTHER" id="PTHR43095:SF5">
    <property type="entry name" value="XYLULOSE KINASE"/>
    <property type="match status" value="1"/>
</dbReference>
<evidence type="ECO:0000256" key="2">
    <source>
        <dbReference type="ARBA" id="ARBA00022679"/>
    </source>
</evidence>
<comment type="caution">
    <text evidence="7">The sequence shown here is derived from an EMBL/GenBank/DDBJ whole genome shotgun (WGS) entry which is preliminary data.</text>
</comment>
<dbReference type="PANTHER" id="PTHR43095">
    <property type="entry name" value="SUGAR KINASE"/>
    <property type="match status" value="1"/>
</dbReference>
<keyword evidence="2 4" id="KW-0808">Transferase</keyword>
<dbReference type="SUPFAM" id="SSF53067">
    <property type="entry name" value="Actin-like ATPase domain"/>
    <property type="match status" value="2"/>
</dbReference>
<dbReference type="Pfam" id="PF02782">
    <property type="entry name" value="FGGY_C"/>
    <property type="match status" value="1"/>
</dbReference>
<accession>A0A7V3RE03</accession>
<dbReference type="CDD" id="cd07804">
    <property type="entry name" value="ASKHA_NBD_FGGY_RrXK-like"/>
    <property type="match status" value="1"/>
</dbReference>
<dbReference type="EMBL" id="DTPE01000097">
    <property type="protein sequence ID" value="HGE74938.1"/>
    <property type="molecule type" value="Genomic_DNA"/>
</dbReference>
<protein>
    <recommendedName>
        <fullName evidence="8">Actin</fullName>
    </recommendedName>
</protein>
<dbReference type="InterPro" id="IPR018484">
    <property type="entry name" value="FGGY_N"/>
</dbReference>
<name>A0A7V3RE03_9BACT</name>
<dbReference type="Gene3D" id="3.30.420.40">
    <property type="match status" value="2"/>
</dbReference>
<dbReference type="InterPro" id="IPR018483">
    <property type="entry name" value="Carb_kinase_FGGY_CS"/>
</dbReference>
<feature type="domain" description="Carbohydrate kinase FGGY N-terminal" evidence="5">
    <location>
        <begin position="2"/>
        <end position="244"/>
    </location>
</feature>
<dbReference type="PROSITE" id="PS00445">
    <property type="entry name" value="FGGY_KINASES_2"/>
    <property type="match status" value="1"/>
</dbReference>
<evidence type="ECO:0008006" key="8">
    <source>
        <dbReference type="Google" id="ProtNLM"/>
    </source>
</evidence>
<evidence type="ECO:0000259" key="6">
    <source>
        <dbReference type="Pfam" id="PF02782"/>
    </source>
</evidence>
<organism evidence="7">
    <name type="scientific">Mesoaciditoga lauensis</name>
    <dbReference type="NCBI Taxonomy" id="1495039"/>
    <lineage>
        <taxon>Bacteria</taxon>
        <taxon>Thermotogati</taxon>
        <taxon>Thermotogota</taxon>
        <taxon>Thermotogae</taxon>
        <taxon>Mesoaciditogales</taxon>
        <taxon>Mesoaciditogaceae</taxon>
        <taxon>Mesoaciditoga</taxon>
    </lineage>
</organism>
<evidence type="ECO:0000259" key="5">
    <source>
        <dbReference type="Pfam" id="PF00370"/>
    </source>
</evidence>
<dbReference type="GO" id="GO:0016301">
    <property type="term" value="F:kinase activity"/>
    <property type="evidence" value="ECO:0007669"/>
    <property type="project" value="UniProtKB-KW"/>
</dbReference>
<evidence type="ECO:0000313" key="7">
    <source>
        <dbReference type="EMBL" id="HGE74938.1"/>
    </source>
</evidence>
<dbReference type="GO" id="GO:0005975">
    <property type="term" value="P:carbohydrate metabolic process"/>
    <property type="evidence" value="ECO:0007669"/>
    <property type="project" value="InterPro"/>
</dbReference>
<dbReference type="AlphaFoldDB" id="A0A7V3RE03"/>
<reference evidence="7" key="1">
    <citation type="journal article" date="2020" name="mSystems">
        <title>Genome- and Community-Level Interaction Insights into Carbon Utilization and Element Cycling Functions of Hydrothermarchaeota in Hydrothermal Sediment.</title>
        <authorList>
            <person name="Zhou Z."/>
            <person name="Liu Y."/>
            <person name="Xu W."/>
            <person name="Pan J."/>
            <person name="Luo Z.H."/>
            <person name="Li M."/>
        </authorList>
    </citation>
    <scope>NUCLEOTIDE SEQUENCE [LARGE SCALE GENOMIC DNA]</scope>
    <source>
        <strain evidence="7">SpSt-966</strain>
    </source>
</reference>
<proteinExistence type="inferred from homology"/>
<sequence>MGTDIGTQGTKTIVVDEKGKLISDSFREYKVITPKPSWAEQWPGVWVKAVIETVKEALSKSKVSPKEVAGLSISGLYGGSGVPVDKSVEPLYPCLIWMDRRAKKETKWVKDNVPKDKIFGITGNYVDSYYGFTKMMWIRDNVPDVWKNTYQFVTPKDFVIYQMTGQLVTDYTSAGNLGGIFDIRKKRWSDEMCKILGIDPAKLPQEILRSSDIVGYVNKNYASLTGLLEGTPVIAGGIDAPVAQLSAGALFEGEHVAMAGTSMCWGTVHDGKYLTPELVSYPYVVYDEKLIYTFGGGATSGELARWFRDNFGKYEKEVSEKTGIPSYTLLEMETKNIPAGSEGVMVLPYFMGERSPIWDPDARGVIFGLSLYHTRSHVYKAMLEAAAYSLRHNMESAIKSGIKLNKDCWIVGGVAKSEYWVKIFADITGFSMKRLANDVEAPFGDAFLAGLGTKVIDKPERIKEWVKFRNELEPAKENSVIYNKYYEIYKELYEKTKETMSKASELFE</sequence>